<dbReference type="Proteomes" id="UP000054988">
    <property type="component" value="Unassembled WGS sequence"/>
</dbReference>
<evidence type="ECO:0000313" key="2">
    <source>
        <dbReference type="EMBL" id="KTB33733.1"/>
    </source>
</evidence>
<name>A0A0W0FBT6_MONRR</name>
<dbReference type="EMBL" id="LATX01002142">
    <property type="protein sequence ID" value="KTB33733.1"/>
    <property type="molecule type" value="Genomic_DNA"/>
</dbReference>
<dbReference type="AlphaFoldDB" id="A0A0W0FBT6"/>
<protein>
    <submittedName>
        <fullName evidence="2">Uncharacterized protein</fullName>
    </submittedName>
</protein>
<feature type="region of interest" description="Disordered" evidence="1">
    <location>
        <begin position="36"/>
        <end position="55"/>
    </location>
</feature>
<gene>
    <name evidence="2" type="ORF">WG66_13691</name>
</gene>
<reference evidence="2 3" key="1">
    <citation type="submission" date="2015-12" db="EMBL/GenBank/DDBJ databases">
        <title>Draft genome sequence of Moniliophthora roreri, the causal agent of frosty pod rot of cacao.</title>
        <authorList>
            <person name="Aime M.C."/>
            <person name="Diaz-Valderrama J.R."/>
            <person name="Kijpornyongpan T."/>
            <person name="Phillips-Mora W."/>
        </authorList>
    </citation>
    <scope>NUCLEOTIDE SEQUENCE [LARGE SCALE GENOMIC DNA]</scope>
    <source>
        <strain evidence="2 3">MCA 2952</strain>
    </source>
</reference>
<evidence type="ECO:0000313" key="3">
    <source>
        <dbReference type="Proteomes" id="UP000054988"/>
    </source>
</evidence>
<accession>A0A0W0FBT6</accession>
<comment type="caution">
    <text evidence="2">The sequence shown here is derived from an EMBL/GenBank/DDBJ whole genome shotgun (WGS) entry which is preliminary data.</text>
</comment>
<sequence>MTQLEEKLETIKDWMNAAILYEESWKQVIEHRIKNCPEGKKNEPKKEEPKKELKVMTREERFTKIQAIIDDQTKEEKDLLLNLMEKEGF</sequence>
<proteinExistence type="predicted"/>
<organism evidence="2 3">
    <name type="scientific">Moniliophthora roreri</name>
    <name type="common">Frosty pod rot fungus</name>
    <name type="synonym">Monilia roreri</name>
    <dbReference type="NCBI Taxonomy" id="221103"/>
    <lineage>
        <taxon>Eukaryota</taxon>
        <taxon>Fungi</taxon>
        <taxon>Dikarya</taxon>
        <taxon>Basidiomycota</taxon>
        <taxon>Agaricomycotina</taxon>
        <taxon>Agaricomycetes</taxon>
        <taxon>Agaricomycetidae</taxon>
        <taxon>Agaricales</taxon>
        <taxon>Marasmiineae</taxon>
        <taxon>Marasmiaceae</taxon>
        <taxon>Moniliophthora</taxon>
    </lineage>
</organism>
<evidence type="ECO:0000256" key="1">
    <source>
        <dbReference type="SAM" id="MobiDB-lite"/>
    </source>
</evidence>